<dbReference type="PROSITE" id="PS51898">
    <property type="entry name" value="TYR_RECOMBINASE"/>
    <property type="match status" value="1"/>
</dbReference>
<dbReference type="AlphaFoldDB" id="A0ABD5UJ67"/>
<evidence type="ECO:0000256" key="1">
    <source>
        <dbReference type="ARBA" id="ARBA00023172"/>
    </source>
</evidence>
<keyword evidence="4" id="KW-1185">Reference proteome</keyword>
<dbReference type="Gene3D" id="1.10.443.10">
    <property type="entry name" value="Intergrase catalytic core"/>
    <property type="match status" value="1"/>
</dbReference>
<evidence type="ECO:0000259" key="2">
    <source>
        <dbReference type="PROSITE" id="PS51898"/>
    </source>
</evidence>
<gene>
    <name evidence="3" type="ORF">ACFQEY_10010</name>
</gene>
<dbReference type="GO" id="GO:0006310">
    <property type="term" value="P:DNA recombination"/>
    <property type="evidence" value="ECO:0007669"/>
    <property type="project" value="UniProtKB-KW"/>
</dbReference>
<dbReference type="SUPFAM" id="SSF56349">
    <property type="entry name" value="DNA breaking-rejoining enzymes"/>
    <property type="match status" value="1"/>
</dbReference>
<evidence type="ECO:0000313" key="4">
    <source>
        <dbReference type="Proteomes" id="UP001596333"/>
    </source>
</evidence>
<dbReference type="InterPro" id="IPR013762">
    <property type="entry name" value="Integrase-like_cat_sf"/>
</dbReference>
<accession>A0ABD5UJ67</accession>
<name>A0ABD5UJ67_9EURY</name>
<organism evidence="3 4">
    <name type="scientific">Halorubrum trueperi</name>
    <dbReference type="NCBI Taxonomy" id="2004704"/>
    <lineage>
        <taxon>Archaea</taxon>
        <taxon>Methanobacteriati</taxon>
        <taxon>Methanobacteriota</taxon>
        <taxon>Stenosarchaea group</taxon>
        <taxon>Halobacteria</taxon>
        <taxon>Halobacteriales</taxon>
        <taxon>Haloferacaceae</taxon>
        <taxon>Halorubrum</taxon>
    </lineage>
</organism>
<feature type="domain" description="Tyr recombinase" evidence="2">
    <location>
        <begin position="216"/>
        <end position="404"/>
    </location>
</feature>
<reference evidence="3 4" key="1">
    <citation type="journal article" date="2019" name="Int. J. Syst. Evol. Microbiol.">
        <title>The Global Catalogue of Microorganisms (GCM) 10K type strain sequencing project: providing services to taxonomists for standard genome sequencing and annotation.</title>
        <authorList>
            <consortium name="The Broad Institute Genomics Platform"/>
            <consortium name="The Broad Institute Genome Sequencing Center for Infectious Disease"/>
            <person name="Wu L."/>
            <person name="Ma J."/>
        </authorList>
    </citation>
    <scope>NUCLEOTIDE SEQUENCE [LARGE SCALE GENOMIC DNA]</scope>
    <source>
        <strain evidence="3 4">Y73</strain>
    </source>
</reference>
<dbReference type="Proteomes" id="UP001596333">
    <property type="component" value="Unassembled WGS sequence"/>
</dbReference>
<evidence type="ECO:0000313" key="3">
    <source>
        <dbReference type="EMBL" id="MFC6889344.1"/>
    </source>
</evidence>
<keyword evidence="1" id="KW-0233">DNA recombination</keyword>
<protein>
    <submittedName>
        <fullName evidence="3">Tyrosine-type recombinase/integrase</fullName>
    </submittedName>
</protein>
<dbReference type="InterPro" id="IPR002104">
    <property type="entry name" value="Integrase_catalytic"/>
</dbReference>
<sequence>MSDVINWSRMSLDELIEFYETEIADEMYREGMSPATERPSYEWLVNHGYSGIAYTLREHHDLTLKQFIVEKVGVDADADDGTPGYEWGISDEQTIDRFETYLRDRQRRQNLADTTIRSKRTRLARYAREYEALHGEVTLVDRVGDRDCQPEEIERVLSVFDVLDDELASNDSKAKHHYDVNDWYVWLQNRAIGTYNPSSTVSTSFGGWDTDTEDGETKPALQPDQLREILAVCDDREDRLLVVALGAWGLRRGEVAALQVSQFIPNAEPPRIEFEDRKNGPSSVQLLYGVEDYLDRVEALDESGWNGHLFPSNAAESGHIAPGTVNNRFERLVDAAGVTLNGERPTPHACRRFWYNAYQDAMRDLQEQVAPMAADQGSSSAAVVVDKYLSEEQARRARHDAMHERLAAVFESET</sequence>
<dbReference type="EMBL" id="JBHSXI010000011">
    <property type="protein sequence ID" value="MFC6889344.1"/>
    <property type="molecule type" value="Genomic_DNA"/>
</dbReference>
<dbReference type="RefSeq" id="WP_379768020.1">
    <property type="nucleotide sequence ID" value="NZ_JBHSXI010000011.1"/>
</dbReference>
<comment type="caution">
    <text evidence="3">The sequence shown here is derived from an EMBL/GenBank/DDBJ whole genome shotgun (WGS) entry which is preliminary data.</text>
</comment>
<proteinExistence type="predicted"/>
<dbReference type="InterPro" id="IPR011010">
    <property type="entry name" value="DNA_brk_join_enz"/>
</dbReference>
<dbReference type="CDD" id="cd00397">
    <property type="entry name" value="DNA_BRE_C"/>
    <property type="match status" value="1"/>
</dbReference>